<dbReference type="InterPro" id="IPR028082">
    <property type="entry name" value="Peripla_BP_I"/>
</dbReference>
<dbReference type="InterPro" id="IPR051010">
    <property type="entry name" value="BCAA_transport"/>
</dbReference>
<dbReference type="PANTHER" id="PTHR30483">
    <property type="entry name" value="LEUCINE-SPECIFIC-BINDING PROTEIN"/>
    <property type="match status" value="1"/>
</dbReference>
<keyword evidence="6" id="KW-1185">Reference proteome</keyword>
<evidence type="ECO:0000259" key="4">
    <source>
        <dbReference type="Pfam" id="PF13458"/>
    </source>
</evidence>
<feature type="domain" description="Leucine-binding protein" evidence="4">
    <location>
        <begin position="64"/>
        <end position="359"/>
    </location>
</feature>
<reference evidence="6" key="1">
    <citation type="journal article" date="2019" name="Int. J. Syst. Evol. Microbiol.">
        <title>The Global Catalogue of Microorganisms (GCM) 10K type strain sequencing project: providing services to taxonomists for standard genome sequencing and annotation.</title>
        <authorList>
            <consortium name="The Broad Institute Genomics Platform"/>
            <consortium name="The Broad Institute Genome Sequencing Center for Infectious Disease"/>
            <person name="Wu L."/>
            <person name="Ma J."/>
        </authorList>
    </citation>
    <scope>NUCLEOTIDE SEQUENCE [LARGE SCALE GENOMIC DNA]</scope>
    <source>
        <strain evidence="6">KCTC 42644</strain>
    </source>
</reference>
<dbReference type="Gene3D" id="3.40.50.2300">
    <property type="match status" value="2"/>
</dbReference>
<proteinExistence type="inferred from homology"/>
<comment type="caution">
    <text evidence="5">The sequence shown here is derived from an EMBL/GenBank/DDBJ whole genome shotgun (WGS) entry which is preliminary data.</text>
</comment>
<dbReference type="EMBL" id="JBHRXV010000007">
    <property type="protein sequence ID" value="MFC3712737.1"/>
    <property type="molecule type" value="Genomic_DNA"/>
</dbReference>
<dbReference type="Pfam" id="PF13458">
    <property type="entry name" value="Peripla_BP_6"/>
    <property type="match status" value="1"/>
</dbReference>
<protein>
    <submittedName>
        <fullName evidence="5">Penicillin-binding protein activator</fullName>
    </submittedName>
</protein>
<evidence type="ECO:0000256" key="2">
    <source>
        <dbReference type="ARBA" id="ARBA00022729"/>
    </source>
</evidence>
<organism evidence="5 6">
    <name type="scientific">Sphingoaurantiacus capsulatus</name>
    <dbReference type="NCBI Taxonomy" id="1771310"/>
    <lineage>
        <taxon>Bacteria</taxon>
        <taxon>Pseudomonadati</taxon>
        <taxon>Pseudomonadota</taxon>
        <taxon>Alphaproteobacteria</taxon>
        <taxon>Sphingomonadales</taxon>
        <taxon>Sphingosinicellaceae</taxon>
        <taxon>Sphingoaurantiacus</taxon>
    </lineage>
</organism>
<dbReference type="CDD" id="cd06339">
    <property type="entry name" value="PBP1_YraM_LppC_lipoprotein-like"/>
    <property type="match status" value="1"/>
</dbReference>
<dbReference type="InterPro" id="IPR028081">
    <property type="entry name" value="Leu-bd"/>
</dbReference>
<accession>A0ABV7X9K6</accession>
<evidence type="ECO:0000313" key="6">
    <source>
        <dbReference type="Proteomes" id="UP001595615"/>
    </source>
</evidence>
<dbReference type="SUPFAM" id="SSF53822">
    <property type="entry name" value="Periplasmic binding protein-like I"/>
    <property type="match status" value="1"/>
</dbReference>
<evidence type="ECO:0000256" key="1">
    <source>
        <dbReference type="ARBA" id="ARBA00010062"/>
    </source>
</evidence>
<sequence length="429" mass="44410">MLNIMTQPGGRTQIARKGLAAVALLAVAACSSNTVRRAPTAAEAPVAAPVVQAPREVAGPPQHRIALLVPTTGGNAAVGQSIANAANMALLDSNVQNIKLTVYNTATGASAAATRALADGNKIFLGPLLAPDVRAVQGVAAGAGVPILAFSNDATLAGSNTYVMGYQPQQSIARVVGFARSKGVENFAALIPAGDYGQRVSTAFVRAVQANGGKVTSIETYPRDPKRLAAAARRVTNYEARVAKVAQGGVVRADGTVAPVQQRLGPVSFQALLIADSGSVAPRFLPALQQFGAAGTRILGTELWNSEPGLASISGMHGSWFASVPDNRFQQLSTRYRAKFGGAPSRLASMGYDAVLLVHSMGDRWKIGESFPRAQLDGDEGFAGIDGIFRFRGGVAERGLEVQQVAPGGFSTVSPAPRAFRNAQVSAIN</sequence>
<keyword evidence="3" id="KW-0029">Amino-acid transport</keyword>
<name>A0ABV7X9K6_9SPHN</name>
<keyword evidence="3" id="KW-0813">Transport</keyword>
<gene>
    <name evidence="5" type="ORF">ACFOMD_09160</name>
</gene>
<comment type="similarity">
    <text evidence="1">Belongs to the leucine-binding protein family.</text>
</comment>
<dbReference type="Proteomes" id="UP001595615">
    <property type="component" value="Unassembled WGS sequence"/>
</dbReference>
<dbReference type="RefSeq" id="WP_380860210.1">
    <property type="nucleotide sequence ID" value="NZ_JBHRXV010000007.1"/>
</dbReference>
<evidence type="ECO:0000313" key="5">
    <source>
        <dbReference type="EMBL" id="MFC3712737.1"/>
    </source>
</evidence>
<evidence type="ECO:0000256" key="3">
    <source>
        <dbReference type="ARBA" id="ARBA00022970"/>
    </source>
</evidence>
<keyword evidence="2" id="KW-0732">Signal</keyword>
<dbReference type="PANTHER" id="PTHR30483:SF6">
    <property type="entry name" value="PERIPLASMIC BINDING PROTEIN OF ABC TRANSPORTER FOR NATURAL AMINO ACIDS"/>
    <property type="match status" value="1"/>
</dbReference>